<dbReference type="PROSITE" id="PS50112">
    <property type="entry name" value="PAS"/>
    <property type="match status" value="1"/>
</dbReference>
<dbReference type="InterPro" id="IPR052155">
    <property type="entry name" value="Biofilm_reg_signaling"/>
</dbReference>
<dbReference type="GO" id="GO:0003824">
    <property type="term" value="F:catalytic activity"/>
    <property type="evidence" value="ECO:0007669"/>
    <property type="project" value="UniProtKB-ARBA"/>
</dbReference>
<proteinExistence type="predicted"/>
<dbReference type="FunFam" id="3.30.70.270:FF:000001">
    <property type="entry name" value="Diguanylate cyclase domain protein"/>
    <property type="match status" value="1"/>
</dbReference>
<feature type="region of interest" description="Disordered" evidence="2">
    <location>
        <begin position="1"/>
        <end position="21"/>
    </location>
</feature>
<dbReference type="Pfam" id="PF00563">
    <property type="entry name" value="EAL"/>
    <property type="match status" value="1"/>
</dbReference>
<name>A0A4V1IJR1_METBY</name>
<dbReference type="Gene3D" id="3.30.450.20">
    <property type="entry name" value="PAS domain"/>
    <property type="match status" value="1"/>
</dbReference>
<dbReference type="InterPro" id="IPR043128">
    <property type="entry name" value="Rev_trsase/Diguanyl_cyclase"/>
</dbReference>
<dbReference type="Pfam" id="PF00990">
    <property type="entry name" value="GGDEF"/>
    <property type="match status" value="1"/>
</dbReference>
<dbReference type="SMART" id="SM00267">
    <property type="entry name" value="GGDEF"/>
    <property type="match status" value="1"/>
</dbReference>
<comment type="cofactor">
    <cofactor evidence="1">
        <name>Mg(2+)</name>
        <dbReference type="ChEBI" id="CHEBI:18420"/>
    </cofactor>
</comment>
<dbReference type="SUPFAM" id="SSF55073">
    <property type="entry name" value="Nucleotide cyclase"/>
    <property type="match status" value="1"/>
</dbReference>
<dbReference type="CDD" id="cd00130">
    <property type="entry name" value="PAS"/>
    <property type="match status" value="1"/>
</dbReference>
<dbReference type="Gene3D" id="3.20.20.450">
    <property type="entry name" value="EAL domain"/>
    <property type="match status" value="1"/>
</dbReference>
<dbReference type="OrthoDB" id="9804951at2"/>
<dbReference type="STRING" id="675511.GCA_000341735_01313"/>
<feature type="compositionally biased region" description="Basic and acidic residues" evidence="2">
    <location>
        <begin position="1"/>
        <end position="19"/>
    </location>
</feature>
<dbReference type="InterPro" id="IPR035965">
    <property type="entry name" value="PAS-like_dom_sf"/>
</dbReference>
<protein>
    <submittedName>
        <fullName evidence="6">EAL domain-containing protein</fullName>
    </submittedName>
</protein>
<evidence type="ECO:0000259" key="5">
    <source>
        <dbReference type="PROSITE" id="PS50887"/>
    </source>
</evidence>
<feature type="domain" description="EAL" evidence="4">
    <location>
        <begin position="334"/>
        <end position="579"/>
    </location>
</feature>
<evidence type="ECO:0000259" key="4">
    <source>
        <dbReference type="PROSITE" id="PS50883"/>
    </source>
</evidence>
<dbReference type="SMART" id="SM00052">
    <property type="entry name" value="EAL"/>
    <property type="match status" value="1"/>
</dbReference>
<dbReference type="SMART" id="SM00091">
    <property type="entry name" value="PAS"/>
    <property type="match status" value="1"/>
</dbReference>
<dbReference type="Proteomes" id="UP000305881">
    <property type="component" value="Chromosome"/>
</dbReference>
<dbReference type="PROSITE" id="PS50883">
    <property type="entry name" value="EAL"/>
    <property type="match status" value="1"/>
</dbReference>
<dbReference type="SUPFAM" id="SSF55785">
    <property type="entry name" value="PYP-like sensor domain (PAS domain)"/>
    <property type="match status" value="1"/>
</dbReference>
<dbReference type="Gene3D" id="3.30.70.270">
    <property type="match status" value="1"/>
</dbReference>
<dbReference type="CDD" id="cd01949">
    <property type="entry name" value="GGDEF"/>
    <property type="match status" value="1"/>
</dbReference>
<dbReference type="KEGG" id="mbur:EQU24_08560"/>
<dbReference type="EMBL" id="CP035467">
    <property type="protein sequence ID" value="QCW82285.1"/>
    <property type="molecule type" value="Genomic_DNA"/>
</dbReference>
<dbReference type="InterPro" id="IPR029787">
    <property type="entry name" value="Nucleotide_cyclase"/>
</dbReference>
<dbReference type="InterPro" id="IPR035919">
    <property type="entry name" value="EAL_sf"/>
</dbReference>
<accession>A0A4V1IJR1</accession>
<dbReference type="InterPro" id="IPR000160">
    <property type="entry name" value="GGDEF_dom"/>
</dbReference>
<feature type="domain" description="GGDEF" evidence="5">
    <location>
        <begin position="187"/>
        <end position="325"/>
    </location>
</feature>
<dbReference type="PROSITE" id="PS50887">
    <property type="entry name" value="GGDEF"/>
    <property type="match status" value="1"/>
</dbReference>
<evidence type="ECO:0000259" key="3">
    <source>
        <dbReference type="PROSITE" id="PS50112"/>
    </source>
</evidence>
<dbReference type="CDD" id="cd01948">
    <property type="entry name" value="EAL"/>
    <property type="match status" value="1"/>
</dbReference>
<dbReference type="PANTHER" id="PTHR44757">
    <property type="entry name" value="DIGUANYLATE CYCLASE DGCP"/>
    <property type="match status" value="1"/>
</dbReference>
<dbReference type="PANTHER" id="PTHR44757:SF2">
    <property type="entry name" value="BIOFILM ARCHITECTURE MAINTENANCE PROTEIN MBAA"/>
    <property type="match status" value="1"/>
</dbReference>
<evidence type="ECO:0000313" key="6">
    <source>
        <dbReference type="EMBL" id="QCW82285.1"/>
    </source>
</evidence>
<reference evidence="7" key="1">
    <citation type="journal article" date="2019" name="J. Bacteriol.">
        <title>A Mutagenic Screen Identifies a TonB-Dependent Receptor Required for the Lanthanide Metal Switch in the Type I Methanotroph 'Methylotuvimicrobium buryatense' 5GB1C.</title>
        <authorList>
            <person name="Groom J.D."/>
            <person name="Ford S.M."/>
            <person name="Pesesky M.W."/>
            <person name="Lidstrom M.E."/>
        </authorList>
    </citation>
    <scope>NUCLEOTIDE SEQUENCE [LARGE SCALE GENOMIC DNA]</scope>
    <source>
        <strain evidence="7">5GB1C</strain>
    </source>
</reference>
<dbReference type="InterPro" id="IPR000014">
    <property type="entry name" value="PAS"/>
</dbReference>
<evidence type="ECO:0000256" key="2">
    <source>
        <dbReference type="SAM" id="MobiDB-lite"/>
    </source>
</evidence>
<organism evidence="6 7">
    <name type="scientific">Methylotuvimicrobium buryatense</name>
    <name type="common">Methylomicrobium buryatense</name>
    <dbReference type="NCBI Taxonomy" id="95641"/>
    <lineage>
        <taxon>Bacteria</taxon>
        <taxon>Pseudomonadati</taxon>
        <taxon>Pseudomonadota</taxon>
        <taxon>Gammaproteobacteria</taxon>
        <taxon>Methylococcales</taxon>
        <taxon>Methylococcaceae</taxon>
        <taxon>Methylotuvimicrobium</taxon>
    </lineage>
</organism>
<dbReference type="NCBIfam" id="TIGR00229">
    <property type="entry name" value="sensory_box"/>
    <property type="match status" value="1"/>
</dbReference>
<dbReference type="AlphaFoldDB" id="A0A4V1IJR1"/>
<dbReference type="Pfam" id="PF13426">
    <property type="entry name" value="PAS_9"/>
    <property type="match status" value="1"/>
</dbReference>
<evidence type="ECO:0000313" key="7">
    <source>
        <dbReference type="Proteomes" id="UP000305881"/>
    </source>
</evidence>
<dbReference type="NCBIfam" id="TIGR00254">
    <property type="entry name" value="GGDEF"/>
    <property type="match status" value="1"/>
</dbReference>
<dbReference type="RefSeq" id="WP_017839886.1">
    <property type="nucleotide sequence ID" value="NZ_CP035467.1"/>
</dbReference>
<dbReference type="SUPFAM" id="SSF141868">
    <property type="entry name" value="EAL domain-like"/>
    <property type="match status" value="1"/>
</dbReference>
<sequence length="579" mass="65943">MQEREHRFPANRRSADKKSLSSADAESMEIKLEIYKTLFEATSDAMMIADESTRILYVNPAFTNITGYTEQDVLGKTPRILSSGKQDIHFYRRMWQSITTNKRWQGEIWNKKKSGDIFPAWQTINVIGEEGKPAHYISVFSDISQIKKSQADLWTLAHYDSLTGLANRSLLEERIKQELATTIRFKIYGALFFLDLDNFKTINDSLGHKVGDLLLRQVADRLRRELREEDMIARLGGDEFVIVLSNLSYDKAIASNQLKVVAEKILDLLLMPYLLEGHELRVSVSIGITLFPNNGDTFDHLLRQADTAMYAAKNSGKNTYCFFHPDMQDKVNQRLQLEKELRNALVHDHLGLVYQPQFNFNQQLLGYEALVRWHHPEQGVISPQDFIPLAEETGLIAQIGSQVLTKACQQWVAWHRAGKNVPHISVNISPKQFSSPGFVDLVSGIVESTKVDPRHIILEITEGLIVQNVKGIIEKMHALKQLGLRFSIDDFGTGYSSLSYLTRLPIDQLKIDKTFVVNLGINDNDAVIVETIIGMSKHLKLDLIAEGVETWEQLEHLYRCGCDGFQGYYFSKPLNRDDI</sequence>
<feature type="domain" description="PAS" evidence="3">
    <location>
        <begin position="31"/>
        <end position="77"/>
    </location>
</feature>
<keyword evidence="7" id="KW-1185">Reference proteome</keyword>
<dbReference type="InterPro" id="IPR001633">
    <property type="entry name" value="EAL_dom"/>
</dbReference>
<gene>
    <name evidence="6" type="ORF">EQU24_08560</name>
</gene>
<evidence type="ECO:0000256" key="1">
    <source>
        <dbReference type="ARBA" id="ARBA00001946"/>
    </source>
</evidence>